<organism evidence="6 7">
    <name type="scientific">Pedococcus badiiscoriae</name>
    <dbReference type="NCBI Taxonomy" id="642776"/>
    <lineage>
        <taxon>Bacteria</taxon>
        <taxon>Bacillati</taxon>
        <taxon>Actinomycetota</taxon>
        <taxon>Actinomycetes</taxon>
        <taxon>Micrococcales</taxon>
        <taxon>Intrasporangiaceae</taxon>
        <taxon>Pedococcus</taxon>
    </lineage>
</organism>
<dbReference type="EC" id="3.5.1.103" evidence="4"/>
<evidence type="ECO:0000256" key="5">
    <source>
        <dbReference type="SAM" id="MobiDB-lite"/>
    </source>
</evidence>
<keyword evidence="7" id="KW-1185">Reference proteome</keyword>
<evidence type="ECO:0000313" key="7">
    <source>
        <dbReference type="Proteomes" id="UP000573599"/>
    </source>
</evidence>
<name>A0A852WHX6_9MICO</name>
<sequence length="307" mass="32652">MTPDVERLLFVHAHPDDETLTTGLTMAHYLRAGHPVHVLTCTLGEEGEVIPPGLLHLDAAHDDTLGLHRRAELRAAMETLGATHEVLGEDAETGTPSRYRDSGMAGTTSAANPAAFVNADLDEAAELVARVVRRIRPAVVVTYDEQGGYGHPDHIQTHRVTCAALRGLPEDERPPLYAVLTPSSWAREDREWLADHPPVGTGWSLPDVDGEYPPSVVADRLVTHAVVDPALVPAQADALRKHATQVSVADSGDTYALSNDIAARLPGREGFALLDPVTGRLATAAEDELGGGPAAAPRHSGLLGGRR</sequence>
<proteinExistence type="predicted"/>
<keyword evidence="2 6" id="KW-0378">Hydrolase</keyword>
<keyword evidence="1" id="KW-0479">Metal-binding</keyword>
<dbReference type="PANTHER" id="PTHR12993">
    <property type="entry name" value="N-ACETYLGLUCOSAMINYL-PHOSPHATIDYLINOSITOL DE-N-ACETYLASE-RELATED"/>
    <property type="match status" value="1"/>
</dbReference>
<evidence type="ECO:0000256" key="3">
    <source>
        <dbReference type="ARBA" id="ARBA00022833"/>
    </source>
</evidence>
<dbReference type="InterPro" id="IPR017810">
    <property type="entry name" value="Mycothiol_biosynthesis_MshB"/>
</dbReference>
<evidence type="ECO:0000256" key="4">
    <source>
        <dbReference type="NCBIfam" id="TIGR03445"/>
    </source>
</evidence>
<dbReference type="AlphaFoldDB" id="A0A852WHX6"/>
<dbReference type="GO" id="GO:0010125">
    <property type="term" value="P:mycothiol biosynthetic process"/>
    <property type="evidence" value="ECO:0007669"/>
    <property type="project" value="UniProtKB-UniRule"/>
</dbReference>
<dbReference type="EMBL" id="JACCAB010000001">
    <property type="protein sequence ID" value="NYG06264.1"/>
    <property type="molecule type" value="Genomic_DNA"/>
</dbReference>
<dbReference type="RefSeq" id="WP_179420778.1">
    <property type="nucleotide sequence ID" value="NZ_JACCAB010000001.1"/>
</dbReference>
<dbReference type="SUPFAM" id="SSF102588">
    <property type="entry name" value="LmbE-like"/>
    <property type="match status" value="1"/>
</dbReference>
<accession>A0A852WHX6</accession>
<dbReference type="Proteomes" id="UP000573599">
    <property type="component" value="Unassembled WGS sequence"/>
</dbReference>
<protein>
    <recommendedName>
        <fullName evidence="4">N-acetyl-1-D-myo-inositol-2-amino-2-deoxy-alpha-D-glucopyranoside deacetylase</fullName>
        <ecNumber evidence="4">3.5.1.103</ecNumber>
    </recommendedName>
</protein>
<keyword evidence="3" id="KW-0862">Zinc</keyword>
<dbReference type="InterPro" id="IPR024078">
    <property type="entry name" value="LmbE-like_dom_sf"/>
</dbReference>
<dbReference type="GO" id="GO:0035595">
    <property type="term" value="F:N-acetylglucosaminylinositol deacetylase activity"/>
    <property type="evidence" value="ECO:0007669"/>
    <property type="project" value="UniProtKB-EC"/>
</dbReference>
<reference evidence="6 7" key="1">
    <citation type="submission" date="2020-07" db="EMBL/GenBank/DDBJ databases">
        <title>Sequencing the genomes of 1000 actinobacteria strains.</title>
        <authorList>
            <person name="Klenk H.-P."/>
        </authorList>
    </citation>
    <scope>NUCLEOTIDE SEQUENCE [LARGE SCALE GENOMIC DNA]</scope>
    <source>
        <strain evidence="6 7">DSM 23987</strain>
    </source>
</reference>
<dbReference type="Gene3D" id="3.40.50.10320">
    <property type="entry name" value="LmbE-like"/>
    <property type="match status" value="1"/>
</dbReference>
<dbReference type="Pfam" id="PF02585">
    <property type="entry name" value="PIG-L"/>
    <property type="match status" value="1"/>
</dbReference>
<comment type="caution">
    <text evidence="6">The sequence shown here is derived from an EMBL/GenBank/DDBJ whole genome shotgun (WGS) entry which is preliminary data.</text>
</comment>
<dbReference type="GO" id="GO:0046872">
    <property type="term" value="F:metal ion binding"/>
    <property type="evidence" value="ECO:0007669"/>
    <property type="project" value="UniProtKB-KW"/>
</dbReference>
<dbReference type="NCBIfam" id="TIGR03445">
    <property type="entry name" value="mycothiol_MshB"/>
    <property type="match status" value="1"/>
</dbReference>
<dbReference type="InterPro" id="IPR003737">
    <property type="entry name" value="GlcNAc_PI_deacetylase-related"/>
</dbReference>
<feature type="region of interest" description="Disordered" evidence="5">
    <location>
        <begin position="285"/>
        <end position="307"/>
    </location>
</feature>
<evidence type="ECO:0000313" key="6">
    <source>
        <dbReference type="EMBL" id="NYG06264.1"/>
    </source>
</evidence>
<gene>
    <name evidence="6" type="ORF">BJ986_000751</name>
</gene>
<evidence type="ECO:0000256" key="1">
    <source>
        <dbReference type="ARBA" id="ARBA00022723"/>
    </source>
</evidence>
<dbReference type="PANTHER" id="PTHR12993:SF26">
    <property type="entry name" value="1D-MYO-INOSITOL 2-ACETAMIDO-2-DEOXY-ALPHA-D-GLUCOPYRANOSIDE DEACETYLASE"/>
    <property type="match status" value="1"/>
</dbReference>
<evidence type="ECO:0000256" key="2">
    <source>
        <dbReference type="ARBA" id="ARBA00022801"/>
    </source>
</evidence>